<feature type="transmembrane region" description="Helical" evidence="7">
    <location>
        <begin position="550"/>
        <end position="569"/>
    </location>
</feature>
<evidence type="ECO:0000313" key="8">
    <source>
        <dbReference type="EMBL" id="WFD36473.1"/>
    </source>
</evidence>
<dbReference type="GO" id="GO:0072657">
    <property type="term" value="P:protein localization to membrane"/>
    <property type="evidence" value="ECO:0007669"/>
    <property type="project" value="TreeGrafter"/>
</dbReference>
<evidence type="ECO:0000313" key="9">
    <source>
        <dbReference type="Proteomes" id="UP001219933"/>
    </source>
</evidence>
<dbReference type="Pfam" id="PF02990">
    <property type="entry name" value="EMP70"/>
    <property type="match status" value="1"/>
</dbReference>
<feature type="transmembrane region" description="Helical" evidence="7">
    <location>
        <begin position="325"/>
        <end position="349"/>
    </location>
</feature>
<evidence type="ECO:0000256" key="6">
    <source>
        <dbReference type="ARBA" id="ARBA00023136"/>
    </source>
</evidence>
<keyword evidence="3 7" id="KW-0812">Transmembrane</keyword>
<evidence type="ECO:0000256" key="7">
    <source>
        <dbReference type="RuleBase" id="RU363079"/>
    </source>
</evidence>
<accession>A0AAF0F1D6</accession>
<keyword evidence="9" id="KW-1185">Reference proteome</keyword>
<dbReference type="PANTHER" id="PTHR10766:SF111">
    <property type="entry name" value="TRANSMEMBRANE 9 SUPERFAMILY MEMBER 2"/>
    <property type="match status" value="1"/>
</dbReference>
<evidence type="ECO:0000256" key="4">
    <source>
        <dbReference type="ARBA" id="ARBA00022729"/>
    </source>
</evidence>
<name>A0AAF0F1D6_9BASI</name>
<feature type="transmembrane region" description="Helical" evidence="7">
    <location>
        <begin position="355"/>
        <end position="375"/>
    </location>
</feature>
<feature type="chain" id="PRO_5041779129" description="Transmembrane 9 superfamily member" evidence="7">
    <location>
        <begin position="18"/>
        <end position="620"/>
    </location>
</feature>
<reference evidence="8" key="1">
    <citation type="submission" date="2023-03" db="EMBL/GenBank/DDBJ databases">
        <title>Mating type loci evolution in Malassezia.</title>
        <authorList>
            <person name="Coelho M.A."/>
        </authorList>
    </citation>
    <scope>NUCLEOTIDE SEQUENCE</scope>
    <source>
        <strain evidence="8">CBS 11721</strain>
    </source>
</reference>
<dbReference type="PANTHER" id="PTHR10766">
    <property type="entry name" value="TRANSMEMBRANE 9 SUPERFAMILY PROTEIN"/>
    <property type="match status" value="1"/>
</dbReference>
<comment type="subcellular location">
    <subcellularLocation>
        <location evidence="1">Membrane</location>
        <topology evidence="1">Multi-pass membrane protein</topology>
    </subcellularLocation>
</comment>
<proteinExistence type="inferred from homology"/>
<feature type="transmembrane region" description="Helical" evidence="7">
    <location>
        <begin position="422"/>
        <end position="444"/>
    </location>
</feature>
<keyword evidence="5 7" id="KW-1133">Transmembrane helix</keyword>
<dbReference type="GO" id="GO:0005737">
    <property type="term" value="C:cytoplasm"/>
    <property type="evidence" value="ECO:0007669"/>
    <property type="project" value="UniProtKB-ARBA"/>
</dbReference>
<feature type="transmembrane region" description="Helical" evidence="7">
    <location>
        <begin position="396"/>
        <end position="416"/>
    </location>
</feature>
<feature type="transmembrane region" description="Helical" evidence="7">
    <location>
        <begin position="473"/>
        <end position="494"/>
    </location>
</feature>
<organism evidence="8 9">
    <name type="scientific">Malassezia cuniculi</name>
    <dbReference type="NCBI Taxonomy" id="948313"/>
    <lineage>
        <taxon>Eukaryota</taxon>
        <taxon>Fungi</taxon>
        <taxon>Dikarya</taxon>
        <taxon>Basidiomycota</taxon>
        <taxon>Ustilaginomycotina</taxon>
        <taxon>Malasseziomycetes</taxon>
        <taxon>Malasseziales</taxon>
        <taxon>Malasseziaceae</taxon>
        <taxon>Malassezia</taxon>
    </lineage>
</organism>
<keyword evidence="6 7" id="KW-0472">Membrane</keyword>
<dbReference type="GO" id="GO:0007034">
    <property type="term" value="P:vacuolar transport"/>
    <property type="evidence" value="ECO:0007669"/>
    <property type="project" value="TreeGrafter"/>
</dbReference>
<dbReference type="AlphaFoldDB" id="A0AAF0F1D6"/>
<gene>
    <name evidence="8" type="ORF">MCUN1_003352</name>
</gene>
<dbReference type="InterPro" id="IPR004240">
    <property type="entry name" value="EMP70"/>
</dbReference>
<evidence type="ECO:0000256" key="1">
    <source>
        <dbReference type="ARBA" id="ARBA00004141"/>
    </source>
</evidence>
<dbReference type="Proteomes" id="UP001219933">
    <property type="component" value="Chromosome 5"/>
</dbReference>
<comment type="similarity">
    <text evidence="2 7">Belongs to the nonaspanin (TM9SF) (TC 9.A.2) family.</text>
</comment>
<evidence type="ECO:0000256" key="3">
    <source>
        <dbReference type="ARBA" id="ARBA00022692"/>
    </source>
</evidence>
<feature type="transmembrane region" description="Helical" evidence="7">
    <location>
        <begin position="259"/>
        <end position="281"/>
    </location>
</feature>
<feature type="signal peptide" evidence="7">
    <location>
        <begin position="1"/>
        <end position="17"/>
    </location>
</feature>
<evidence type="ECO:0000256" key="2">
    <source>
        <dbReference type="ARBA" id="ARBA00005227"/>
    </source>
</evidence>
<feature type="transmembrane region" description="Helical" evidence="7">
    <location>
        <begin position="514"/>
        <end position="538"/>
    </location>
</feature>
<dbReference type="EMBL" id="CP119881">
    <property type="protein sequence ID" value="WFD36473.1"/>
    <property type="molecule type" value="Genomic_DNA"/>
</dbReference>
<sequence length="620" mass="68647">MRTALLLSALVLAPASAWYLPGSSPRSYARGEDVPVQVNVLQPMADTATVRGLVSYDYYDERFAFCRPGKIEAASADLATMLSGDRIYNSAVKLQMLENKTCTPLCMAQVSPKQAEFVNARINGRYAINWLVDQLPVANRDVVGNSTRVTTIGFPLGSTISATGHKLTTPALNNHYEIHMQYHERGPNEFRVVGANVLPVSLAREKGEPSCTASEAMFLSPEQTTEVAYTYSVVWTPSDTPWATRWDAYLNVVDPKIHWYALMNSIAVVALLCVMVAVIMARTVKHDINRYNAIDLTEDIQEDYGWKLVHGEVFRAPPSPMALSILAGSGAHLLSMAAVTLVCALFGFVNPSFRGSLGLVIVLSWVFLSFVSGYISGRTYATFGGKVKGPFMWLNGTVFPGVIACIVLLLNTILIANRSAAAVPFSALLGLGLWYGASLIPCFIGSVFAERSGSVEPPVRANRIPRQIPPTRWYLRAWPSALIAGIMPFGAAWLELFFIMNSLFGNRVYYAFGFLTLTFTVTVITTATVSILFCYFHLCAEDYRWHWRAFLTGGASAFWLFAYGMFFWLTRLSLPSLSSNILFIGYLIVFSLLDFVLFGFVGFAACYVYIRYIYSHIRVD</sequence>
<feature type="transmembrane region" description="Helical" evidence="7">
    <location>
        <begin position="581"/>
        <end position="610"/>
    </location>
</feature>
<dbReference type="GO" id="GO:0016020">
    <property type="term" value="C:membrane"/>
    <property type="evidence" value="ECO:0007669"/>
    <property type="project" value="UniProtKB-SubCell"/>
</dbReference>
<protein>
    <recommendedName>
        <fullName evidence="7">Transmembrane 9 superfamily member</fullName>
    </recommendedName>
</protein>
<evidence type="ECO:0000256" key="5">
    <source>
        <dbReference type="ARBA" id="ARBA00022989"/>
    </source>
</evidence>
<keyword evidence="4 7" id="KW-0732">Signal</keyword>